<evidence type="ECO:0000256" key="3">
    <source>
        <dbReference type="ARBA" id="ARBA00022723"/>
    </source>
</evidence>
<feature type="binding site" evidence="8">
    <location>
        <position position="397"/>
    </location>
    <ligand>
        <name>Zn(2+)</name>
        <dbReference type="ChEBI" id="CHEBI:29105"/>
        <note>catalytic</note>
    </ligand>
</feature>
<keyword evidence="4 9" id="KW-0378">Hydrolase</keyword>
<feature type="signal peptide" evidence="9">
    <location>
        <begin position="1"/>
        <end position="19"/>
    </location>
</feature>
<protein>
    <recommendedName>
        <fullName evidence="9">Leishmanolysin-like peptidase</fullName>
        <ecNumber evidence="9">3.4.24.-</ecNumber>
    </recommendedName>
</protein>
<dbReference type="PANTHER" id="PTHR10942">
    <property type="entry name" value="LEISHMANOLYSIN-LIKE PEPTIDASE"/>
    <property type="match status" value="1"/>
</dbReference>
<dbReference type="PANTHER" id="PTHR10942:SF6">
    <property type="entry name" value="CILIATED LEFT-RIGHT ORGANIZER METALLOPEPTIDASE"/>
    <property type="match status" value="1"/>
</dbReference>
<dbReference type="GO" id="GO:0004222">
    <property type="term" value="F:metalloendopeptidase activity"/>
    <property type="evidence" value="ECO:0007669"/>
    <property type="project" value="UniProtKB-UniRule"/>
</dbReference>
<evidence type="ECO:0000313" key="10">
    <source>
        <dbReference type="Proteomes" id="UP000221080"/>
    </source>
</evidence>
<dbReference type="Proteomes" id="UP000221080">
    <property type="component" value="Chromosome 7"/>
</dbReference>
<dbReference type="RefSeq" id="XP_053537798.1">
    <property type="nucleotide sequence ID" value="XM_053681823.1"/>
</dbReference>
<dbReference type="GO" id="GO:0007155">
    <property type="term" value="P:cell adhesion"/>
    <property type="evidence" value="ECO:0007669"/>
    <property type="project" value="InterPro"/>
</dbReference>
<feature type="chain" id="PRO_5039961322" description="Leishmanolysin-like peptidase" evidence="9">
    <location>
        <begin position="20"/>
        <end position="606"/>
    </location>
</feature>
<dbReference type="SUPFAM" id="SSF55486">
    <property type="entry name" value="Metalloproteases ('zincins'), catalytic domain"/>
    <property type="match status" value="1"/>
</dbReference>
<keyword evidence="5 8" id="KW-0862">Zinc</keyword>
<reference evidence="10" key="1">
    <citation type="journal article" date="2016" name="Nat. Commun.">
        <title>The channel catfish genome sequence provides insights into the evolution of scale formation in teleosts.</title>
        <authorList>
            <person name="Liu Z."/>
            <person name="Liu S."/>
            <person name="Yao J."/>
            <person name="Bao L."/>
            <person name="Zhang J."/>
            <person name="Li Y."/>
            <person name="Jiang C."/>
            <person name="Sun L."/>
            <person name="Wang R."/>
            <person name="Zhang Y."/>
            <person name="Zhou T."/>
            <person name="Zeng Q."/>
            <person name="Fu Q."/>
            <person name="Gao S."/>
            <person name="Li N."/>
            <person name="Koren S."/>
            <person name="Jiang Y."/>
            <person name="Zimin A."/>
            <person name="Xu P."/>
            <person name="Phillippy A.M."/>
            <person name="Geng X."/>
            <person name="Song L."/>
            <person name="Sun F."/>
            <person name="Li C."/>
            <person name="Wang X."/>
            <person name="Chen A."/>
            <person name="Jin Y."/>
            <person name="Yuan Z."/>
            <person name="Yang Y."/>
            <person name="Tan S."/>
            <person name="Peatman E."/>
            <person name="Lu J."/>
            <person name="Qin Z."/>
            <person name="Dunham R."/>
            <person name="Li Z."/>
            <person name="Sonstegard T."/>
            <person name="Feng J."/>
            <person name="Danzmann R.G."/>
            <person name="Schroeder S."/>
            <person name="Scheffler B."/>
            <person name="Duke M.V."/>
            <person name="Ballard L."/>
            <person name="Kucuktas H."/>
            <person name="Kaltenboeck L."/>
            <person name="Liu H."/>
            <person name="Armbruster J."/>
            <person name="Xie Y."/>
            <person name="Kirby M.L."/>
            <person name="Tian Y."/>
            <person name="Flanagan M.E."/>
            <person name="Mu W."/>
            <person name="Waldbieser G.C."/>
        </authorList>
    </citation>
    <scope>NUCLEOTIDE SEQUENCE [LARGE SCALE GENOMIC DNA]</scope>
    <source>
        <strain evidence="10">SDA103</strain>
    </source>
</reference>
<dbReference type="Gene3D" id="2.30.34.10">
    <property type="entry name" value="Leishmanolysin domain 4"/>
    <property type="match status" value="1"/>
</dbReference>
<dbReference type="Gene3D" id="3.10.170.20">
    <property type="match status" value="2"/>
</dbReference>
<feature type="active site" evidence="7">
    <location>
        <position position="316"/>
    </location>
</feature>
<keyword evidence="10" id="KW-1185">Reference proteome</keyword>
<feature type="binding site" evidence="8">
    <location>
        <position position="315"/>
    </location>
    <ligand>
        <name>Zn(2+)</name>
        <dbReference type="ChEBI" id="CHEBI:29105"/>
        <note>catalytic</note>
    </ligand>
</feature>
<sequence length="606" mass="68674">MYFPKPILFLLLLVLCVWGKCIFDEVQSSIQVLSPPDNQPRSSDWAFIEDDVKSEVSVNEQEDWLTHVQIQNHQNVISQYSPPQRSKRMARVRIKVTDNPQPIRIKTWIPRESPILSQWETERLEAAVRDAISTVSKLLSVWRANKKLLLNRDINKYCRFIWRNSSSANFNKCGKASDNYQTESCLGVTIPDDHLSGCVVYPHPEQPDRKVIKPDGTGLPDTDVLLYVKAESTDKCRADVSSGSVLYWTKAKIIFLCLMIKVYFTSIKVSSMLAYSAHCQSDSEGRPVAGVMVICREPLSIEGFSHEHMVQTVIHELLHVLGFSKELFSKWTDRSLSSQMGMDSSSHGQVIYTDESGQMRLYTPNVNKALHTHLNTTHNLGAPLENQDADSHGFSSHWEARVLQGSIMTAMLAEPALVRIDVITLSALQDTGWYSVNLSQAQNLLWGETFALSGFGCHYLHLHKAVCQSDKYLEGCRIYKPLANGVSLLHLFVFVTIFKAVFTFTLDSCSEENETGSGPEMWSGEIFHSDSRCFLSNIIREDHFSFNASVSGRCYRHRCTGKNRYQIQVMGSDWLDCPPGRSIKVFSKSYQNMKLFFSSAMINFQS</sequence>
<keyword evidence="9" id="KW-0732">Signal</keyword>
<dbReference type="OrthoDB" id="527990at2759"/>
<evidence type="ECO:0000256" key="5">
    <source>
        <dbReference type="ARBA" id="ARBA00022833"/>
    </source>
</evidence>
<dbReference type="GO" id="GO:0046872">
    <property type="term" value="F:metal ion binding"/>
    <property type="evidence" value="ECO:0007669"/>
    <property type="project" value="UniProtKB-KW"/>
</dbReference>
<name>A0A9F7TJN8_ICTPU</name>
<proteinExistence type="inferred from homology"/>
<feature type="binding site" evidence="8">
    <location>
        <position position="319"/>
    </location>
    <ligand>
        <name>Zn(2+)</name>
        <dbReference type="ChEBI" id="CHEBI:29105"/>
        <note>catalytic</note>
    </ligand>
</feature>
<dbReference type="Gene3D" id="3.90.132.10">
    <property type="entry name" value="Leishmanolysin , domain 2"/>
    <property type="match status" value="1"/>
</dbReference>
<dbReference type="InterPro" id="IPR001577">
    <property type="entry name" value="Peptidase_M8"/>
</dbReference>
<organism evidence="10 11">
    <name type="scientific">Ictalurus punctatus</name>
    <name type="common">Channel catfish</name>
    <name type="synonym">Silurus punctatus</name>
    <dbReference type="NCBI Taxonomy" id="7998"/>
    <lineage>
        <taxon>Eukaryota</taxon>
        <taxon>Metazoa</taxon>
        <taxon>Chordata</taxon>
        <taxon>Craniata</taxon>
        <taxon>Vertebrata</taxon>
        <taxon>Euteleostomi</taxon>
        <taxon>Actinopterygii</taxon>
        <taxon>Neopterygii</taxon>
        <taxon>Teleostei</taxon>
        <taxon>Ostariophysi</taxon>
        <taxon>Siluriformes</taxon>
        <taxon>Ictaluridae</taxon>
        <taxon>Ictalurus</taxon>
    </lineage>
</organism>
<keyword evidence="6 8" id="KW-0482">Metalloprotease</keyword>
<comment type="similarity">
    <text evidence="1 9">Belongs to the peptidase M8 family.</text>
</comment>
<dbReference type="KEGG" id="ipu:108267947"/>
<dbReference type="GO" id="GO:0006508">
    <property type="term" value="P:proteolysis"/>
    <property type="evidence" value="ECO:0007669"/>
    <property type="project" value="UniProtKB-KW"/>
</dbReference>
<evidence type="ECO:0000256" key="7">
    <source>
        <dbReference type="PIRSR" id="PIRSR601577-1"/>
    </source>
</evidence>
<keyword evidence="3 8" id="KW-0479">Metal-binding</keyword>
<evidence type="ECO:0000256" key="4">
    <source>
        <dbReference type="ARBA" id="ARBA00022801"/>
    </source>
</evidence>
<keyword evidence="2 9" id="KW-0645">Protease</keyword>
<evidence type="ECO:0000256" key="6">
    <source>
        <dbReference type="ARBA" id="ARBA00023049"/>
    </source>
</evidence>
<dbReference type="GO" id="GO:0005737">
    <property type="term" value="C:cytoplasm"/>
    <property type="evidence" value="ECO:0007669"/>
    <property type="project" value="TreeGrafter"/>
</dbReference>
<accession>A0A9F7TJN8</accession>
<dbReference type="AlphaFoldDB" id="A0A9F7TJN8"/>
<dbReference type="Pfam" id="PF01457">
    <property type="entry name" value="Peptidase_M8"/>
    <property type="match status" value="2"/>
</dbReference>
<evidence type="ECO:0000313" key="11">
    <source>
        <dbReference type="RefSeq" id="XP_053537798.1"/>
    </source>
</evidence>
<gene>
    <name evidence="11" type="primary">LOC108267947</name>
</gene>
<evidence type="ECO:0000256" key="2">
    <source>
        <dbReference type="ARBA" id="ARBA00022670"/>
    </source>
</evidence>
<dbReference type="GeneID" id="108267947"/>
<evidence type="ECO:0000256" key="8">
    <source>
        <dbReference type="PIRSR" id="PIRSR601577-2"/>
    </source>
</evidence>
<evidence type="ECO:0000256" key="1">
    <source>
        <dbReference type="ARBA" id="ARBA00005860"/>
    </source>
</evidence>
<reference evidence="11" key="2">
    <citation type="submission" date="2025-08" db="UniProtKB">
        <authorList>
            <consortium name="RefSeq"/>
        </authorList>
    </citation>
    <scope>IDENTIFICATION</scope>
    <source>
        <tissue evidence="11">Blood</tissue>
    </source>
</reference>
<comment type="cofactor">
    <cofactor evidence="8 9">
        <name>Zn(2+)</name>
        <dbReference type="ChEBI" id="CHEBI:29105"/>
    </cofactor>
    <text evidence="8 9">Binds 1 zinc ion per subunit.</text>
</comment>
<dbReference type="EC" id="3.4.24.-" evidence="9"/>
<evidence type="ECO:0000256" key="9">
    <source>
        <dbReference type="RuleBase" id="RU366077"/>
    </source>
</evidence>
<dbReference type="GO" id="GO:0016020">
    <property type="term" value="C:membrane"/>
    <property type="evidence" value="ECO:0007669"/>
    <property type="project" value="InterPro"/>
</dbReference>